<dbReference type="InterPro" id="IPR015421">
    <property type="entry name" value="PyrdxlP-dep_Trfase_major"/>
</dbReference>
<keyword evidence="7" id="KW-0032">Aminotransferase</keyword>
<evidence type="ECO:0000256" key="5">
    <source>
        <dbReference type="ARBA" id="ARBA00037974"/>
    </source>
</evidence>
<keyword evidence="4" id="KW-0456">Lyase</keyword>
<dbReference type="NCBIfam" id="TIGR04350">
    <property type="entry name" value="C_S_lyase_PatB"/>
    <property type="match status" value="1"/>
</dbReference>
<proteinExistence type="inferred from homology"/>
<dbReference type="PATRIC" id="fig|74704.6.peg.1258"/>
<evidence type="ECO:0000256" key="4">
    <source>
        <dbReference type="ARBA" id="ARBA00023239"/>
    </source>
</evidence>
<dbReference type="AlphaFoldDB" id="A0A0M2NZ82"/>
<dbReference type="PANTHER" id="PTHR43525:SF1">
    <property type="entry name" value="PROTEIN MALY"/>
    <property type="match status" value="1"/>
</dbReference>
<keyword evidence="3" id="KW-0663">Pyridoxal phosphate</keyword>
<evidence type="ECO:0000313" key="8">
    <source>
        <dbReference type="Proteomes" id="UP000034455"/>
    </source>
</evidence>
<comment type="caution">
    <text evidence="7">The sequence shown here is derived from an EMBL/GenBank/DDBJ whole genome shotgun (WGS) entry which is preliminary data.</text>
</comment>
<dbReference type="SUPFAM" id="SSF53383">
    <property type="entry name" value="PLP-dependent transferases"/>
    <property type="match status" value="1"/>
</dbReference>
<gene>
    <name evidence="7" type="ORF">UF66_1224</name>
</gene>
<dbReference type="GO" id="GO:0008483">
    <property type="term" value="F:transaminase activity"/>
    <property type="evidence" value="ECO:0007669"/>
    <property type="project" value="UniProtKB-KW"/>
</dbReference>
<reference evidence="7 8" key="1">
    <citation type="submission" date="2015-03" db="EMBL/GenBank/DDBJ databases">
        <title>Genome Assembly of Staphylococcus cohnii subsp. cohnii strain G22B2.</title>
        <authorList>
            <person name="Nair G."/>
            <person name="Kaur G."/>
            <person name="Khatri I."/>
            <person name="Singh N.K."/>
            <person name="Sathyabama S."/>
            <person name="Maurya S.K."/>
            <person name="Subramanian S."/>
            <person name="Agrewala J.N."/>
            <person name="Mayilraj S."/>
        </authorList>
    </citation>
    <scope>NUCLEOTIDE SEQUENCE [LARGE SCALE GENOMIC DNA]</scope>
    <source>
        <strain evidence="7 8">G22B2</strain>
    </source>
</reference>
<sequence length="394" mass="44420">MTYNFNEVVNRKQTRSVKWDTMEDVYHIDDASDILPMWIADMDFKAPQPVIDALKNCVDHGVFGYSYLDEHCKNAIQSWFNKRHEWHIGKDWILAHSGVVPAIASIIETFTAPKDSVLITPPVYPPFSNLPSGMNRQLITRALIEDDRNYSIDFEDFEEKLKQGVKMFILCNPHNPGGIVWSKDTLKKVIELCVKYDVLILSDEIHADLVFPGYQHIPLDKLASDKEAQKIITCTAPTKTFNLAGIHAALIISPDKDVRQALAANFTAHGLGVNRISPFGAAALESAYNHGEDWLNELINIVSSNMDYVISEITKAIPQIKIKKPQATYLLWIDYRETGLTEEEIMTKLLEKGKVALEPGTKYGEEGRGFLRMNVACAPQTAKDGVERFIKALK</sequence>
<evidence type="ECO:0000256" key="3">
    <source>
        <dbReference type="ARBA" id="ARBA00022898"/>
    </source>
</evidence>
<evidence type="ECO:0000259" key="6">
    <source>
        <dbReference type="Pfam" id="PF00155"/>
    </source>
</evidence>
<evidence type="ECO:0000313" key="7">
    <source>
        <dbReference type="EMBL" id="KKI65267.1"/>
    </source>
</evidence>
<dbReference type="InterPro" id="IPR051798">
    <property type="entry name" value="Class-II_PLP-Dep_Aminotrans"/>
</dbReference>
<dbReference type="Gene3D" id="3.40.640.10">
    <property type="entry name" value="Type I PLP-dependent aspartate aminotransferase-like (Major domain)"/>
    <property type="match status" value="1"/>
</dbReference>
<dbReference type="InterPro" id="IPR015424">
    <property type="entry name" value="PyrdxlP-dep_Trfase"/>
</dbReference>
<protein>
    <recommendedName>
        <fullName evidence="2">cysteine-S-conjugate beta-lyase</fullName>
        <ecNumber evidence="2">4.4.1.13</ecNumber>
    </recommendedName>
</protein>
<dbReference type="Gene3D" id="3.90.1150.10">
    <property type="entry name" value="Aspartate Aminotransferase, domain 1"/>
    <property type="match status" value="1"/>
</dbReference>
<comment type="similarity">
    <text evidence="5">Belongs to the class-II pyridoxal-phosphate-dependent aminotransferase family. MalY/PatB cystathionine beta-lyase subfamily.</text>
</comment>
<dbReference type="CDD" id="cd00609">
    <property type="entry name" value="AAT_like"/>
    <property type="match status" value="1"/>
</dbReference>
<accession>A0A0M2NZ82</accession>
<keyword evidence="7" id="KW-0808">Transferase</keyword>
<dbReference type="InterPro" id="IPR015422">
    <property type="entry name" value="PyrdxlP-dep_Trfase_small"/>
</dbReference>
<feature type="domain" description="Aminotransferase class I/classII large" evidence="6">
    <location>
        <begin position="51"/>
        <end position="388"/>
    </location>
</feature>
<dbReference type="GO" id="GO:0030170">
    <property type="term" value="F:pyridoxal phosphate binding"/>
    <property type="evidence" value="ECO:0007669"/>
    <property type="project" value="InterPro"/>
</dbReference>
<dbReference type="InterPro" id="IPR027619">
    <property type="entry name" value="C-S_lyase_PatB-like"/>
</dbReference>
<organism evidence="7 8">
    <name type="scientific">Staphylococcus cohnii subsp. cohnii</name>
    <dbReference type="NCBI Taxonomy" id="74704"/>
    <lineage>
        <taxon>Bacteria</taxon>
        <taxon>Bacillati</taxon>
        <taxon>Bacillota</taxon>
        <taxon>Bacilli</taxon>
        <taxon>Bacillales</taxon>
        <taxon>Staphylococcaceae</taxon>
        <taxon>Staphylococcus</taxon>
        <taxon>Staphylococcus cohnii species complex</taxon>
    </lineage>
</organism>
<dbReference type="EMBL" id="LAKJ01000002">
    <property type="protein sequence ID" value="KKI65267.1"/>
    <property type="molecule type" value="Genomic_DNA"/>
</dbReference>
<evidence type="ECO:0000256" key="1">
    <source>
        <dbReference type="ARBA" id="ARBA00001933"/>
    </source>
</evidence>
<dbReference type="InterPro" id="IPR004839">
    <property type="entry name" value="Aminotransferase_I/II_large"/>
</dbReference>
<name>A0A0M2NZ82_STACC</name>
<dbReference type="PANTHER" id="PTHR43525">
    <property type="entry name" value="PROTEIN MALY"/>
    <property type="match status" value="1"/>
</dbReference>
<dbReference type="Pfam" id="PF00155">
    <property type="entry name" value="Aminotran_1_2"/>
    <property type="match status" value="1"/>
</dbReference>
<dbReference type="EC" id="4.4.1.13" evidence="2"/>
<comment type="cofactor">
    <cofactor evidence="1">
        <name>pyridoxal 5'-phosphate</name>
        <dbReference type="ChEBI" id="CHEBI:597326"/>
    </cofactor>
</comment>
<dbReference type="RefSeq" id="WP_019469147.1">
    <property type="nucleotide sequence ID" value="NZ_LAKJ01000002.1"/>
</dbReference>
<dbReference type="Proteomes" id="UP000034455">
    <property type="component" value="Unassembled WGS sequence"/>
</dbReference>
<dbReference type="GO" id="GO:0047804">
    <property type="term" value="F:cysteine-S-conjugate beta-lyase activity"/>
    <property type="evidence" value="ECO:0007669"/>
    <property type="project" value="UniProtKB-EC"/>
</dbReference>
<evidence type="ECO:0000256" key="2">
    <source>
        <dbReference type="ARBA" id="ARBA00012224"/>
    </source>
</evidence>